<evidence type="ECO:0000256" key="1">
    <source>
        <dbReference type="SAM" id="Phobius"/>
    </source>
</evidence>
<name>A0A3N2QTR7_9RHOB</name>
<evidence type="ECO:0000313" key="3">
    <source>
        <dbReference type="Proteomes" id="UP000268016"/>
    </source>
</evidence>
<protein>
    <submittedName>
        <fullName evidence="2">Uncharacterized protein</fullName>
    </submittedName>
</protein>
<keyword evidence="1" id="KW-1133">Transmembrane helix</keyword>
<sequence>MSAQRPGPLFLARSSFRRRRLRDAARMLPIVAVVLMLLPLLKGGDPEATTAGMLLYLFGLWIALVVLSALLSGVLAIEDDTAEALQRDEDRGADGTERG</sequence>
<dbReference type="OrthoDB" id="7871801at2"/>
<reference evidence="2 3" key="1">
    <citation type="submission" date="2018-10" db="EMBL/GenBank/DDBJ databases">
        <title>Histidinibacterium lentulum gen. nov., sp. nov., a marine bacterium from the culture broth of Picochlorum sp. 122.</title>
        <authorList>
            <person name="Wang G."/>
        </authorList>
    </citation>
    <scope>NUCLEOTIDE SEQUENCE [LARGE SCALE GENOMIC DNA]</scope>
    <source>
        <strain evidence="2 3">B17</strain>
    </source>
</reference>
<accession>A0A3N2QTR7</accession>
<evidence type="ECO:0000313" key="2">
    <source>
        <dbReference type="EMBL" id="ROT98616.1"/>
    </source>
</evidence>
<keyword evidence="3" id="KW-1185">Reference proteome</keyword>
<dbReference type="Proteomes" id="UP000268016">
    <property type="component" value="Unassembled WGS sequence"/>
</dbReference>
<dbReference type="AlphaFoldDB" id="A0A3N2QTR7"/>
<keyword evidence="1" id="KW-0812">Transmembrane</keyword>
<keyword evidence="1" id="KW-0472">Membrane</keyword>
<dbReference type="EMBL" id="RDRB01000009">
    <property type="protein sequence ID" value="ROT98616.1"/>
    <property type="molecule type" value="Genomic_DNA"/>
</dbReference>
<comment type="caution">
    <text evidence="2">The sequence shown here is derived from an EMBL/GenBank/DDBJ whole genome shotgun (WGS) entry which is preliminary data.</text>
</comment>
<feature type="transmembrane region" description="Helical" evidence="1">
    <location>
        <begin position="24"/>
        <end position="41"/>
    </location>
</feature>
<feature type="transmembrane region" description="Helical" evidence="1">
    <location>
        <begin position="53"/>
        <end position="77"/>
    </location>
</feature>
<organism evidence="2 3">
    <name type="scientific">Histidinibacterium lentulum</name>
    <dbReference type="NCBI Taxonomy" id="2480588"/>
    <lineage>
        <taxon>Bacteria</taxon>
        <taxon>Pseudomonadati</taxon>
        <taxon>Pseudomonadota</taxon>
        <taxon>Alphaproteobacteria</taxon>
        <taxon>Rhodobacterales</taxon>
        <taxon>Paracoccaceae</taxon>
        <taxon>Histidinibacterium</taxon>
    </lineage>
</organism>
<dbReference type="RefSeq" id="WP_123643484.1">
    <property type="nucleotide sequence ID" value="NZ_ML119089.1"/>
</dbReference>
<proteinExistence type="predicted"/>
<gene>
    <name evidence="2" type="ORF">EAT49_16905</name>
</gene>